<comment type="subcellular location">
    <subcellularLocation>
        <location evidence="1">Cytoplasm</location>
        <location evidence="1">Cytoskeleton</location>
    </subcellularLocation>
</comment>
<evidence type="ECO:0000256" key="1">
    <source>
        <dbReference type="ARBA" id="ARBA00004245"/>
    </source>
</evidence>
<keyword evidence="5" id="KW-0206">Cytoskeleton</keyword>
<evidence type="ECO:0000313" key="9">
    <source>
        <dbReference type="EnsemblMetazoa" id="AMAM008601-PA"/>
    </source>
</evidence>
<keyword evidence="2" id="KW-0963">Cytoplasm</keyword>
<name>A0A182SKJ2_9DIPT</name>
<dbReference type="InterPro" id="IPR032108">
    <property type="entry name" value="CLIP1_ZNF"/>
</dbReference>
<feature type="domain" description="CLIP1 zinc knuckle" evidence="8">
    <location>
        <begin position="272"/>
        <end position="289"/>
    </location>
</feature>
<reference evidence="9" key="2">
    <citation type="submission" date="2020-05" db="UniProtKB">
        <authorList>
            <consortium name="EnsemblMetazoa"/>
        </authorList>
    </citation>
    <scope>IDENTIFICATION</scope>
    <source>
        <strain evidence="9">maculatus3</strain>
    </source>
</reference>
<evidence type="ECO:0000256" key="2">
    <source>
        <dbReference type="ARBA" id="ARBA00022490"/>
    </source>
</evidence>
<protein>
    <recommendedName>
        <fullName evidence="8">CLIP1 zinc knuckle domain-containing protein</fullName>
    </recommendedName>
</protein>
<sequence>SKDTQLKELQQQLDVVQKSLTESTEHDKRASDEAAELKATLEKARSSQKEQDERLKEQQRRISELETKLAAQTTQFDELLDRKKSSETEYSHRTHDLTQKLLEMESAKKQEIQELQQRLAELTQKVETQVSETAQTVSSKRAVEKRQQELECAKKDLELRETELQLANRRLEKDNEHLRSQLVLKESELTKLARAASAAATAADASVPNRMIGAEMKEDDSGAQIDFLNSIIVDMQRKNEKLTLRIQALESTSAESSNNMSFDIQKRKPAPRVFCDICDEFDLHETEDCPKQCSDSPPESLKHPTDGKERKVPPPRKYCESCEVFGHEIGECPDDETY</sequence>
<proteinExistence type="predicted"/>
<keyword evidence="10" id="KW-1185">Reference proteome</keyword>
<dbReference type="GO" id="GO:0005874">
    <property type="term" value="C:microtubule"/>
    <property type="evidence" value="ECO:0007669"/>
    <property type="project" value="UniProtKB-KW"/>
</dbReference>
<evidence type="ECO:0000259" key="8">
    <source>
        <dbReference type="Pfam" id="PF16641"/>
    </source>
</evidence>
<reference evidence="10" key="1">
    <citation type="submission" date="2013-09" db="EMBL/GenBank/DDBJ databases">
        <title>The Genome Sequence of Anopheles maculatus species B.</title>
        <authorList>
            <consortium name="The Broad Institute Genomics Platform"/>
            <person name="Neafsey D.E."/>
            <person name="Besansky N."/>
            <person name="Howell P."/>
            <person name="Walton C."/>
            <person name="Young S.K."/>
            <person name="Zeng Q."/>
            <person name="Gargeya S."/>
            <person name="Fitzgerald M."/>
            <person name="Haas B."/>
            <person name="Abouelleil A."/>
            <person name="Allen A.W."/>
            <person name="Alvarado L."/>
            <person name="Arachchi H.M."/>
            <person name="Berlin A.M."/>
            <person name="Chapman S.B."/>
            <person name="Gainer-Dewar J."/>
            <person name="Goldberg J."/>
            <person name="Griggs A."/>
            <person name="Gujja S."/>
            <person name="Hansen M."/>
            <person name="Howarth C."/>
            <person name="Imamovic A."/>
            <person name="Ireland A."/>
            <person name="Larimer J."/>
            <person name="McCowan C."/>
            <person name="Murphy C."/>
            <person name="Pearson M."/>
            <person name="Poon T.W."/>
            <person name="Priest M."/>
            <person name="Roberts A."/>
            <person name="Saif S."/>
            <person name="Shea T."/>
            <person name="Sisk P."/>
            <person name="Sykes S."/>
            <person name="Wortman J."/>
            <person name="Nusbaum C."/>
            <person name="Birren B."/>
        </authorList>
    </citation>
    <scope>NUCLEOTIDE SEQUENCE [LARGE SCALE GENOMIC DNA]</scope>
    <source>
        <strain evidence="10">maculatus3</strain>
    </source>
</reference>
<feature type="compositionally biased region" description="Basic and acidic residues" evidence="7">
    <location>
        <begin position="23"/>
        <end position="61"/>
    </location>
</feature>
<evidence type="ECO:0000256" key="4">
    <source>
        <dbReference type="ARBA" id="ARBA00023054"/>
    </source>
</evidence>
<accession>A0A182SKJ2</accession>
<feature type="coiled-coil region" evidence="6">
    <location>
        <begin position="232"/>
        <end position="259"/>
    </location>
</feature>
<evidence type="ECO:0000256" key="3">
    <source>
        <dbReference type="ARBA" id="ARBA00022701"/>
    </source>
</evidence>
<feature type="region of interest" description="Disordered" evidence="7">
    <location>
        <begin position="19"/>
        <end position="61"/>
    </location>
</feature>
<evidence type="ECO:0000313" key="10">
    <source>
        <dbReference type="Proteomes" id="UP000075901"/>
    </source>
</evidence>
<dbReference type="Pfam" id="PF16641">
    <property type="entry name" value="CLIP1_ZNF"/>
    <property type="match status" value="2"/>
</dbReference>
<dbReference type="VEuPathDB" id="VectorBase:AMAM008601"/>
<feature type="compositionally biased region" description="Basic and acidic residues" evidence="7">
    <location>
        <begin position="300"/>
        <end position="313"/>
    </location>
</feature>
<evidence type="ECO:0000256" key="5">
    <source>
        <dbReference type="ARBA" id="ARBA00023212"/>
    </source>
</evidence>
<evidence type="ECO:0000256" key="7">
    <source>
        <dbReference type="SAM" id="MobiDB-lite"/>
    </source>
</evidence>
<keyword evidence="4 6" id="KW-0175">Coiled coil</keyword>
<feature type="region of interest" description="Disordered" evidence="7">
    <location>
        <begin position="288"/>
        <end position="313"/>
    </location>
</feature>
<keyword evidence="3" id="KW-0493">Microtubule</keyword>
<evidence type="ECO:0000256" key="6">
    <source>
        <dbReference type="SAM" id="Coils"/>
    </source>
</evidence>
<organism evidence="9 10">
    <name type="scientific">Anopheles maculatus</name>
    <dbReference type="NCBI Taxonomy" id="74869"/>
    <lineage>
        <taxon>Eukaryota</taxon>
        <taxon>Metazoa</taxon>
        <taxon>Ecdysozoa</taxon>
        <taxon>Arthropoda</taxon>
        <taxon>Hexapoda</taxon>
        <taxon>Insecta</taxon>
        <taxon>Pterygota</taxon>
        <taxon>Neoptera</taxon>
        <taxon>Endopterygota</taxon>
        <taxon>Diptera</taxon>
        <taxon>Nematocera</taxon>
        <taxon>Culicoidea</taxon>
        <taxon>Culicidae</taxon>
        <taxon>Anophelinae</taxon>
        <taxon>Anopheles</taxon>
        <taxon>Anopheles maculatus group</taxon>
    </lineage>
</organism>
<feature type="domain" description="CLIP1 zinc knuckle" evidence="8">
    <location>
        <begin position="316"/>
        <end position="332"/>
    </location>
</feature>
<dbReference type="EnsemblMetazoa" id="AMAM008601-RA">
    <property type="protein sequence ID" value="AMAM008601-PA"/>
    <property type="gene ID" value="AMAM008601"/>
</dbReference>
<dbReference type="Proteomes" id="UP000075901">
    <property type="component" value="Unassembled WGS sequence"/>
</dbReference>
<dbReference type="AlphaFoldDB" id="A0A182SKJ2"/>